<evidence type="ECO:0000313" key="3">
    <source>
        <dbReference type="Proteomes" id="UP000001035"/>
    </source>
</evidence>
<keyword evidence="3" id="KW-1185">Reference proteome</keyword>
<geneLocation type="plasmid" evidence="2 3">
    <name>pBCJ2315</name>
</geneLocation>
<gene>
    <name evidence="2" type="ORF">pBCA037</name>
</gene>
<feature type="transmembrane region" description="Helical" evidence="1">
    <location>
        <begin position="44"/>
        <end position="65"/>
    </location>
</feature>
<dbReference type="AlphaFoldDB" id="B4EQH4"/>
<feature type="transmembrane region" description="Helical" evidence="1">
    <location>
        <begin position="77"/>
        <end position="98"/>
    </location>
</feature>
<dbReference type="Proteomes" id="UP000001035">
    <property type="component" value="Plasmid pBCJ2315"/>
</dbReference>
<keyword evidence="2" id="KW-0614">Plasmid</keyword>
<dbReference type="BioCyc" id="BCEN216591:G1G1V-7856-MONOMER"/>
<keyword evidence="1" id="KW-1133">Transmembrane helix</keyword>
<dbReference type="HOGENOM" id="CLU_2033674_0_0_4"/>
<dbReference type="RefSeq" id="WP_006487376.1">
    <property type="nucleotide sequence ID" value="NC_011003.1"/>
</dbReference>
<keyword evidence="1" id="KW-0812">Transmembrane</keyword>
<organism evidence="2 3">
    <name type="scientific">Burkholderia cenocepacia (strain ATCC BAA-245 / DSM 16553 / LMG 16656 / NCTC 13227 / J2315 / CF5610)</name>
    <name type="common">Burkholderia cepacia (strain J2315)</name>
    <dbReference type="NCBI Taxonomy" id="216591"/>
    <lineage>
        <taxon>Bacteria</taxon>
        <taxon>Pseudomonadati</taxon>
        <taxon>Pseudomonadota</taxon>
        <taxon>Betaproteobacteria</taxon>
        <taxon>Burkholderiales</taxon>
        <taxon>Burkholderiaceae</taxon>
        <taxon>Burkholderia</taxon>
        <taxon>Burkholderia cepacia complex</taxon>
    </lineage>
</organism>
<keyword evidence="1" id="KW-0472">Membrane</keyword>
<dbReference type="EMBL" id="AM747723">
    <property type="protein sequence ID" value="CAR57745.1"/>
    <property type="molecule type" value="Genomic_DNA"/>
</dbReference>
<evidence type="ECO:0000313" key="2">
    <source>
        <dbReference type="EMBL" id="CAR57745.1"/>
    </source>
</evidence>
<name>B4EQH4_BURCJ</name>
<reference evidence="2 3" key="1">
    <citation type="journal article" date="2009" name="J. Bacteriol.">
        <title>The genome of Burkholderia cenocepacia J2315, an epidemic pathogen of cystic fibrosis patients.</title>
        <authorList>
            <person name="Holden M.T."/>
            <person name="Seth-Smith H.M."/>
            <person name="Crossman L.C."/>
            <person name="Sebaihia M."/>
            <person name="Bentley S.D."/>
            <person name="Cerdeno-Tarraga A.M."/>
            <person name="Thomson N.R."/>
            <person name="Bason N."/>
            <person name="Quail M.A."/>
            <person name="Sharp S."/>
            <person name="Cherevach I."/>
            <person name="Churcher C."/>
            <person name="Goodhead I."/>
            <person name="Hauser H."/>
            <person name="Holroyd N."/>
            <person name="Mungall K."/>
            <person name="Scott P."/>
            <person name="Walker D."/>
            <person name="White B."/>
            <person name="Rose H."/>
            <person name="Iversen P."/>
            <person name="Mil-Homens D."/>
            <person name="Rocha E.P."/>
            <person name="Fialho A.M."/>
            <person name="Baldwin A."/>
            <person name="Dowson C."/>
            <person name="Barrell B.G."/>
            <person name="Govan J.R."/>
            <person name="Vandamme P."/>
            <person name="Hart C.A."/>
            <person name="Mahenthiralingam E."/>
            <person name="Parkhill J."/>
        </authorList>
    </citation>
    <scope>NUCLEOTIDE SEQUENCE [LARGE SCALE GENOMIC DNA]</scope>
    <source>
        <strain evidence="3">ATCC BAA-245 / DSM 16553 / LMG 16656 / NCTC 13227 / J2315 / CF5610</strain>
        <plasmid evidence="2">pBCJ2315</plasmid>
    </source>
</reference>
<dbReference type="KEGG" id="bcj:pBCA037"/>
<proteinExistence type="predicted"/>
<feature type="transmembrane region" description="Helical" evidence="1">
    <location>
        <begin position="12"/>
        <end position="32"/>
    </location>
</feature>
<sequence length="121" mass="13206">MTEKKHHSGWFALGLLAECIAVLFWIAAALSLAPAPNPNMCPTLLYFATPAAVAMYLFLATKIGFTIFHESPAAGVSYFLVLAIVALVVGIVIGLFFFDLTQLWARGVAPWLGNPFQRQCF</sequence>
<accession>B4EQH4</accession>
<protein>
    <submittedName>
        <fullName evidence="2">Membrane protein</fullName>
    </submittedName>
</protein>
<evidence type="ECO:0000256" key="1">
    <source>
        <dbReference type="SAM" id="Phobius"/>
    </source>
</evidence>